<evidence type="ECO:0000313" key="2">
    <source>
        <dbReference type="Proteomes" id="UP000234632"/>
    </source>
</evidence>
<dbReference type="Proteomes" id="UP000234632">
    <property type="component" value="Unassembled WGS sequence"/>
</dbReference>
<protein>
    <submittedName>
        <fullName evidence="1">Uncharacterized protein</fullName>
    </submittedName>
</protein>
<organism evidence="1 2">
    <name type="scientific">Kocuria flava</name>
    <dbReference type="NCBI Taxonomy" id="446860"/>
    <lineage>
        <taxon>Bacteria</taxon>
        <taxon>Bacillati</taxon>
        <taxon>Actinomycetota</taxon>
        <taxon>Actinomycetes</taxon>
        <taxon>Micrococcales</taxon>
        <taxon>Micrococcaceae</taxon>
        <taxon>Kocuria</taxon>
    </lineage>
</organism>
<proteinExistence type="predicted"/>
<name>A0A2N4SXY5_9MICC</name>
<dbReference type="AlphaFoldDB" id="A0A2N4SXY5"/>
<comment type="caution">
    <text evidence="1">The sequence shown here is derived from an EMBL/GenBank/DDBJ whole genome shotgun (WGS) entry which is preliminary data.</text>
</comment>
<dbReference type="EMBL" id="LOMZ01000002">
    <property type="protein sequence ID" value="PLC10844.1"/>
    <property type="molecule type" value="Genomic_DNA"/>
</dbReference>
<sequence>MATIKTTSSVQTARVEFREMVQILNAGLGATLVAAITGNKDLKVSHRWARMDGPMPRNDAVQRIVHAYQVWDLVASREGDHVARLWFMGMNPRLDDDTPIDALREGKPKEAMAAARAFVEDALS</sequence>
<gene>
    <name evidence="1" type="ORF">AUQ48_16100</name>
</gene>
<accession>A0A2N4SXY5</accession>
<dbReference type="RefSeq" id="WP_101853271.1">
    <property type="nucleotide sequence ID" value="NZ_LOMZ01000002.1"/>
</dbReference>
<reference evidence="1 2" key="1">
    <citation type="submission" date="2015-12" db="EMBL/GenBank/DDBJ databases">
        <authorList>
            <person name="Shamseldin A."/>
            <person name="Moawad H."/>
            <person name="Abd El-Rahim W.M."/>
            <person name="Sadowsky M.J."/>
        </authorList>
    </citation>
    <scope>NUCLEOTIDE SEQUENCE [LARGE SCALE GENOMIC DNA]</scope>
    <source>
        <strain evidence="1 2">S43</strain>
    </source>
</reference>
<evidence type="ECO:0000313" key="1">
    <source>
        <dbReference type="EMBL" id="PLC10844.1"/>
    </source>
</evidence>